<evidence type="ECO:0000313" key="1">
    <source>
        <dbReference type="EMBL" id="KAI3740378.1"/>
    </source>
</evidence>
<proteinExistence type="predicted"/>
<reference evidence="1 2" key="2">
    <citation type="journal article" date="2022" name="Mol. Ecol. Resour.">
        <title>The genomes of chicory, endive, great burdock and yacon provide insights into Asteraceae paleo-polyploidization history and plant inulin production.</title>
        <authorList>
            <person name="Fan W."/>
            <person name="Wang S."/>
            <person name="Wang H."/>
            <person name="Wang A."/>
            <person name="Jiang F."/>
            <person name="Liu H."/>
            <person name="Zhao H."/>
            <person name="Xu D."/>
            <person name="Zhang Y."/>
        </authorList>
    </citation>
    <scope>NUCLEOTIDE SEQUENCE [LARGE SCALE GENOMIC DNA]</scope>
    <source>
        <strain evidence="2">cv. Punajuju</strain>
        <tissue evidence="1">Leaves</tissue>
    </source>
</reference>
<sequence>MDMPRIEGLLDVKLVYVGGMHVLMEFEKLGLADDFLKNAKATWSNWFSNLFKWNHDFVARERLASITIFGVLLQIWNTDVCEEIARIWGKPIGLTNDGNDSSYKEARSVGILTSEAPWINEFVKVNVHGRWYKVKVVEEPSRSRSMVPVHGNQEEKKLSEEEWGTRIPKGDGTIAQRGCSGKETAWEKAQSASKKGNGSGMPQLDFGGPSNGNIGGNDNSAQRRGESAVLEPISCRPETVTMEAQLRVGLERRDISNVNIPCKNPQKL</sequence>
<keyword evidence="2" id="KW-1185">Reference proteome</keyword>
<dbReference type="EMBL" id="CM042013">
    <property type="protein sequence ID" value="KAI3740378.1"/>
    <property type="molecule type" value="Genomic_DNA"/>
</dbReference>
<dbReference type="Proteomes" id="UP001055811">
    <property type="component" value="Linkage Group LG05"/>
</dbReference>
<accession>A0ACB9D184</accession>
<comment type="caution">
    <text evidence="1">The sequence shown here is derived from an EMBL/GenBank/DDBJ whole genome shotgun (WGS) entry which is preliminary data.</text>
</comment>
<name>A0ACB9D184_CICIN</name>
<protein>
    <submittedName>
        <fullName evidence="1">Uncharacterized protein</fullName>
    </submittedName>
</protein>
<organism evidence="1 2">
    <name type="scientific">Cichorium intybus</name>
    <name type="common">Chicory</name>
    <dbReference type="NCBI Taxonomy" id="13427"/>
    <lineage>
        <taxon>Eukaryota</taxon>
        <taxon>Viridiplantae</taxon>
        <taxon>Streptophyta</taxon>
        <taxon>Embryophyta</taxon>
        <taxon>Tracheophyta</taxon>
        <taxon>Spermatophyta</taxon>
        <taxon>Magnoliopsida</taxon>
        <taxon>eudicotyledons</taxon>
        <taxon>Gunneridae</taxon>
        <taxon>Pentapetalae</taxon>
        <taxon>asterids</taxon>
        <taxon>campanulids</taxon>
        <taxon>Asterales</taxon>
        <taxon>Asteraceae</taxon>
        <taxon>Cichorioideae</taxon>
        <taxon>Cichorieae</taxon>
        <taxon>Cichoriinae</taxon>
        <taxon>Cichorium</taxon>
    </lineage>
</organism>
<reference evidence="2" key="1">
    <citation type="journal article" date="2022" name="Mol. Ecol. Resour.">
        <title>The genomes of chicory, endive, great burdock and yacon provide insights into Asteraceae palaeo-polyploidization history and plant inulin production.</title>
        <authorList>
            <person name="Fan W."/>
            <person name="Wang S."/>
            <person name="Wang H."/>
            <person name="Wang A."/>
            <person name="Jiang F."/>
            <person name="Liu H."/>
            <person name="Zhao H."/>
            <person name="Xu D."/>
            <person name="Zhang Y."/>
        </authorList>
    </citation>
    <scope>NUCLEOTIDE SEQUENCE [LARGE SCALE GENOMIC DNA]</scope>
    <source>
        <strain evidence="2">cv. Punajuju</strain>
    </source>
</reference>
<gene>
    <name evidence="1" type="ORF">L2E82_30806</name>
</gene>
<evidence type="ECO:0000313" key="2">
    <source>
        <dbReference type="Proteomes" id="UP001055811"/>
    </source>
</evidence>